<reference evidence="9 10" key="1">
    <citation type="submission" date="2014-07" db="EMBL/GenBank/DDBJ databases">
        <authorList>
            <person name="McCorrison J."/>
            <person name="Sanka R."/>
            <person name="Torralba M."/>
            <person name="Gillis M."/>
            <person name="Haft D.H."/>
            <person name="Methe B."/>
            <person name="Sutton G."/>
            <person name="Nelson K.E."/>
        </authorList>
    </citation>
    <scope>NUCLEOTIDE SEQUENCE [LARGE SCALE GENOMIC DNA]</scope>
    <source>
        <strain evidence="9 10">S7-1-13</strain>
    </source>
</reference>
<evidence type="ECO:0000313" key="10">
    <source>
        <dbReference type="Proteomes" id="UP000029579"/>
    </source>
</evidence>
<evidence type="ECO:0000256" key="3">
    <source>
        <dbReference type="ARBA" id="ARBA00022723"/>
    </source>
</evidence>
<comment type="cofactor">
    <cofactor evidence="8">
        <name>hybrid [4Fe-2O-2S] cluster</name>
        <dbReference type="ChEBI" id="CHEBI:60519"/>
    </cofactor>
    <text evidence="8">Binds 1 hybrid [4Fe-2O-2S] cluster.</text>
</comment>
<dbReference type="Proteomes" id="UP000029579">
    <property type="component" value="Unassembled WGS sequence"/>
</dbReference>
<dbReference type="NCBIfam" id="NF003658">
    <property type="entry name" value="PRK05290.1"/>
    <property type="match status" value="1"/>
</dbReference>
<dbReference type="SUPFAM" id="SSF56821">
    <property type="entry name" value="Prismane protein-like"/>
    <property type="match status" value="1"/>
</dbReference>
<evidence type="ECO:0000313" key="9">
    <source>
        <dbReference type="EMBL" id="KGF03295.1"/>
    </source>
</evidence>
<dbReference type="InterPro" id="IPR004137">
    <property type="entry name" value="HCP/CODH"/>
</dbReference>
<dbReference type="EMBL" id="JRMW01000040">
    <property type="protein sequence ID" value="KGF03295.1"/>
    <property type="molecule type" value="Genomic_DNA"/>
</dbReference>
<dbReference type="PANTHER" id="PTHR30109:SF0">
    <property type="entry name" value="HYDROXYLAMINE REDUCTASE"/>
    <property type="match status" value="1"/>
</dbReference>
<feature type="binding site" evidence="8">
    <location>
        <position position="481"/>
    </location>
    <ligand>
        <name>hybrid [4Fe-2O-2S] cluster</name>
        <dbReference type="ChEBI" id="CHEBI:60519"/>
    </ligand>
</feature>
<comment type="function">
    <text evidence="8">Catalyzes the reduction of hydroxylamine to form NH(3) and H(2)O.</text>
</comment>
<keyword evidence="2 8" id="KW-0963">Cytoplasm</keyword>
<dbReference type="Gene3D" id="1.20.1270.20">
    <property type="match status" value="2"/>
</dbReference>
<evidence type="ECO:0000256" key="2">
    <source>
        <dbReference type="ARBA" id="ARBA00022490"/>
    </source>
</evidence>
<feature type="binding site" evidence="8">
    <location>
        <position position="3"/>
    </location>
    <ligand>
        <name>[4Fe-4S] cluster</name>
        <dbReference type="ChEBI" id="CHEBI:49883"/>
    </ligand>
</feature>
<dbReference type="GO" id="GO:0046872">
    <property type="term" value="F:metal ion binding"/>
    <property type="evidence" value="ECO:0007669"/>
    <property type="project" value="UniProtKB-KW"/>
</dbReference>
<dbReference type="InterPro" id="IPR016100">
    <property type="entry name" value="Prismane_a-bundle"/>
</dbReference>
<dbReference type="GO" id="GO:0050418">
    <property type="term" value="F:hydroxylamine reductase activity"/>
    <property type="evidence" value="ECO:0007669"/>
    <property type="project" value="UniProtKB-UniRule"/>
</dbReference>
<evidence type="ECO:0000256" key="8">
    <source>
        <dbReference type="HAMAP-Rule" id="MF_00069"/>
    </source>
</evidence>
<dbReference type="FunFam" id="3.40.50.2030:FF:000001">
    <property type="entry name" value="Hydroxylamine reductase"/>
    <property type="match status" value="1"/>
</dbReference>
<keyword evidence="3 8" id="KW-0479">Metal-binding</keyword>
<dbReference type="OrthoDB" id="9761526at2"/>
<feature type="binding site" evidence="8">
    <location>
        <position position="15"/>
    </location>
    <ligand>
        <name>[4Fe-4S] cluster</name>
        <dbReference type="ChEBI" id="CHEBI:49883"/>
    </ligand>
</feature>
<dbReference type="GO" id="GO:0051539">
    <property type="term" value="F:4 iron, 4 sulfur cluster binding"/>
    <property type="evidence" value="ECO:0007669"/>
    <property type="project" value="UniProtKB-KW"/>
</dbReference>
<comment type="cofactor">
    <cofactor evidence="8">
        <name>[4Fe-4S] cluster</name>
        <dbReference type="ChEBI" id="CHEBI:49883"/>
    </cofactor>
    <text evidence="8">Binds 1 [4Fe-4S] cluster.</text>
</comment>
<feature type="binding site" evidence="8">
    <location>
        <position position="446"/>
    </location>
    <ligand>
        <name>hybrid [4Fe-2O-2S] cluster</name>
        <dbReference type="ChEBI" id="CHEBI:60519"/>
    </ligand>
</feature>
<dbReference type="InterPro" id="IPR010048">
    <property type="entry name" value="Hydroxylam_reduct"/>
</dbReference>
<organism evidence="9 10">
    <name type="scientific">Anaerococcus lactolyticus S7-1-13</name>
    <dbReference type="NCBI Taxonomy" id="1284686"/>
    <lineage>
        <taxon>Bacteria</taxon>
        <taxon>Bacillati</taxon>
        <taxon>Bacillota</taxon>
        <taxon>Tissierellia</taxon>
        <taxon>Tissierellales</taxon>
        <taxon>Peptoniphilaceae</taxon>
        <taxon>Anaerococcus</taxon>
    </lineage>
</organism>
<sequence>MFCYQCQETAGNKGCSKVGVCGKNESVANLQDLLIYTTKGLAGLVVKKGKACAKVYDRISNNLFITITNANFDESAILDAIKKTMAFKEKIMGKIGTEGLTDIEKYISYDDEELIRKAVEVGVLNIINEDERSLVELITYGLKGMAAYNHHANVLGYRDEEVDFFIASALAKTTHNDKEITDLIDLVMETGSHGVKAMALLDKANTETYGNPEITEVDFSAGKNPGILISGHDLHDMKMLLEQTQGTGVDVYTHSEMLPANYYPAFKKYDNFHGNYGNAWWKQNEEFEKFNGPILMTTNCIVPPKKDNTYLDRMFTTSNAGYPGAFHIEADENGFKDFSQIIEMAKKCQAPENLEDITVVGGFAHNQVLALADKVVEEVKAGNIRKFVVMAGCDGRNPKRSYYTDFAKSLPEDTVILTAGCAKYRYNKLGLGDINGIPRVLDAGQCNDSYSLVQIALALKDVFGLDDVNDLPIAYNIAWYEQKAVIVLLALLSLGVKNIHLGPTLPAFLSPTVIDFLVENFNIAPNSTVEEDLEKMIG</sequence>
<dbReference type="CDD" id="cd01914">
    <property type="entry name" value="HCP"/>
    <property type="match status" value="1"/>
</dbReference>
<evidence type="ECO:0000256" key="7">
    <source>
        <dbReference type="ARBA" id="ARBA00051350"/>
    </source>
</evidence>
<dbReference type="PANTHER" id="PTHR30109">
    <property type="entry name" value="HYDROXYLAMINE REDUCTASE"/>
    <property type="match status" value="1"/>
</dbReference>
<feature type="modified residue" description="Cysteine persulfide" evidence="8">
    <location>
        <position position="393"/>
    </location>
</feature>
<dbReference type="Gene3D" id="3.40.50.2030">
    <property type="match status" value="2"/>
</dbReference>
<comment type="catalytic activity">
    <reaction evidence="7 8">
        <text>A + NH4(+) + H2O = hydroxylamine + AH2 + H(+)</text>
        <dbReference type="Rhea" id="RHEA:22052"/>
        <dbReference type="ChEBI" id="CHEBI:13193"/>
        <dbReference type="ChEBI" id="CHEBI:15377"/>
        <dbReference type="ChEBI" id="CHEBI:15378"/>
        <dbReference type="ChEBI" id="CHEBI:15429"/>
        <dbReference type="ChEBI" id="CHEBI:17499"/>
        <dbReference type="ChEBI" id="CHEBI:28938"/>
        <dbReference type="EC" id="1.7.99.1"/>
    </reaction>
</comment>
<keyword evidence="6 8" id="KW-0411">Iron-sulfur</keyword>
<dbReference type="NCBIfam" id="TIGR01703">
    <property type="entry name" value="hybrid_clust"/>
    <property type="match status" value="1"/>
</dbReference>
<evidence type="ECO:0000256" key="5">
    <source>
        <dbReference type="ARBA" id="ARBA00023004"/>
    </source>
</evidence>
<dbReference type="GO" id="GO:0005737">
    <property type="term" value="C:cytoplasm"/>
    <property type="evidence" value="ECO:0007669"/>
    <property type="project" value="UniProtKB-SubCell"/>
</dbReference>
<protein>
    <recommendedName>
        <fullName evidence="8">Hydroxylamine reductase</fullName>
        <ecNumber evidence="8">1.7.99.1</ecNumber>
    </recommendedName>
    <alternativeName>
        <fullName evidence="8">Hybrid-cluster protein</fullName>
        <shortName evidence="8">HCP</shortName>
    </alternativeName>
    <alternativeName>
        <fullName evidence="8">Prismane protein</fullName>
    </alternativeName>
</protein>
<feature type="binding site" evidence="8">
    <location>
        <position position="300"/>
    </location>
    <ligand>
        <name>hybrid [4Fe-2O-2S] cluster</name>
        <dbReference type="ChEBI" id="CHEBI:60519"/>
    </ligand>
</feature>
<dbReference type="GO" id="GO:0004601">
    <property type="term" value="F:peroxidase activity"/>
    <property type="evidence" value="ECO:0007669"/>
    <property type="project" value="TreeGrafter"/>
</dbReference>
<feature type="binding site" evidence="8">
    <location>
        <position position="256"/>
    </location>
    <ligand>
        <name>hybrid [4Fe-2O-2S] cluster</name>
        <dbReference type="ChEBI" id="CHEBI:60519"/>
    </ligand>
</feature>
<proteinExistence type="inferred from homology"/>
<dbReference type="eggNOG" id="COG1151">
    <property type="taxonomic scope" value="Bacteria"/>
</dbReference>
<feature type="binding site" evidence="8">
    <location>
        <position position="483"/>
    </location>
    <ligand>
        <name>hybrid [4Fe-2O-2S] cluster</name>
        <dbReference type="ChEBI" id="CHEBI:60519"/>
    </ligand>
</feature>
<dbReference type="InterPro" id="IPR016099">
    <property type="entry name" value="Prismane-like_a/b-sand"/>
</dbReference>
<accession>A0A095WZU1</accession>
<evidence type="ECO:0000256" key="4">
    <source>
        <dbReference type="ARBA" id="ARBA00023002"/>
    </source>
</evidence>
<keyword evidence="5 8" id="KW-0408">Iron</keyword>
<dbReference type="RefSeq" id="WP_037328445.1">
    <property type="nucleotide sequence ID" value="NZ_JRMW01000040.1"/>
</dbReference>
<evidence type="ECO:0000256" key="6">
    <source>
        <dbReference type="ARBA" id="ARBA00023014"/>
    </source>
</evidence>
<comment type="similarity">
    <text evidence="8">Belongs to the HCP family.</text>
</comment>
<dbReference type="PIRSF" id="PIRSF000076">
    <property type="entry name" value="HCP"/>
    <property type="match status" value="1"/>
</dbReference>
<keyword evidence="4 8" id="KW-0560">Oxidoreductase</keyword>
<dbReference type="AlphaFoldDB" id="A0A095WZU1"/>
<name>A0A095WZU1_9FIRM</name>
<comment type="subcellular location">
    <subcellularLocation>
        <location evidence="1 8">Cytoplasm</location>
    </subcellularLocation>
</comment>
<dbReference type="FunFam" id="1.20.1270.20:FF:000001">
    <property type="entry name" value="Hydroxylamine reductase"/>
    <property type="match status" value="1"/>
</dbReference>
<dbReference type="InterPro" id="IPR011254">
    <property type="entry name" value="Prismane-like_sf"/>
</dbReference>
<comment type="caution">
    <text evidence="9">The sequence shown here is derived from an EMBL/GenBank/DDBJ whole genome shotgun (WGS) entry which is preliminary data.</text>
</comment>
<dbReference type="Pfam" id="PF03063">
    <property type="entry name" value="Prismane"/>
    <property type="match status" value="1"/>
</dbReference>
<feature type="binding site" evidence="8">
    <location>
        <position position="421"/>
    </location>
    <ligand>
        <name>hybrid [4Fe-2O-2S] cluster</name>
        <dbReference type="ChEBI" id="CHEBI:60519"/>
    </ligand>
</feature>
<feature type="binding site" evidence="8">
    <location>
        <position position="6"/>
    </location>
    <ligand>
        <name>[4Fe-4S] cluster</name>
        <dbReference type="ChEBI" id="CHEBI:49883"/>
    </ligand>
</feature>
<feature type="binding site" evidence="8">
    <location>
        <position position="21"/>
    </location>
    <ligand>
        <name>[4Fe-4S] cluster</name>
        <dbReference type="ChEBI" id="CHEBI:49883"/>
    </ligand>
</feature>
<feature type="binding site" evidence="8">
    <location>
        <position position="232"/>
    </location>
    <ligand>
        <name>hybrid [4Fe-2O-2S] cluster</name>
        <dbReference type="ChEBI" id="CHEBI:60519"/>
    </ligand>
</feature>
<dbReference type="FunFam" id="3.40.50.2030:FF:000002">
    <property type="entry name" value="Hydroxylamine reductase"/>
    <property type="match status" value="1"/>
</dbReference>
<evidence type="ECO:0000256" key="1">
    <source>
        <dbReference type="ARBA" id="ARBA00004496"/>
    </source>
</evidence>
<feature type="binding site" description="via persulfide group" evidence="8">
    <location>
        <position position="393"/>
    </location>
    <ligand>
        <name>hybrid [4Fe-2O-2S] cluster</name>
        <dbReference type="ChEBI" id="CHEBI:60519"/>
    </ligand>
</feature>
<dbReference type="HAMAP" id="MF_00069">
    <property type="entry name" value="Hydroxylam_reduct"/>
    <property type="match status" value="1"/>
</dbReference>
<dbReference type="GO" id="GO:0042542">
    <property type="term" value="P:response to hydrogen peroxide"/>
    <property type="evidence" value="ECO:0007669"/>
    <property type="project" value="TreeGrafter"/>
</dbReference>
<gene>
    <name evidence="8" type="primary">hcp</name>
    <name evidence="9" type="ORF">HMPREF1630_07570</name>
</gene>
<dbReference type="EC" id="1.7.99.1" evidence="8"/>
<keyword evidence="8" id="KW-0004">4Fe-4S</keyword>